<proteinExistence type="predicted"/>
<dbReference type="AlphaFoldDB" id="A0A4Q9M8H5"/>
<dbReference type="PROSITE" id="PS51257">
    <property type="entry name" value="PROKAR_LIPOPROTEIN"/>
    <property type="match status" value="1"/>
</dbReference>
<gene>
    <name evidence="1" type="ORF">BD311DRAFT_768869</name>
</gene>
<organism evidence="1">
    <name type="scientific">Dichomitus squalens</name>
    <dbReference type="NCBI Taxonomy" id="114155"/>
    <lineage>
        <taxon>Eukaryota</taxon>
        <taxon>Fungi</taxon>
        <taxon>Dikarya</taxon>
        <taxon>Basidiomycota</taxon>
        <taxon>Agaricomycotina</taxon>
        <taxon>Agaricomycetes</taxon>
        <taxon>Polyporales</taxon>
        <taxon>Polyporaceae</taxon>
        <taxon>Dichomitus</taxon>
    </lineage>
</organism>
<protein>
    <submittedName>
        <fullName evidence="1">Uncharacterized protein</fullName>
    </submittedName>
</protein>
<accession>A0A4Q9M8H5</accession>
<sequence length="113" mass="11968">MTTLAARFPPTPFATTARSPLSLCGMLGLSFMSSCNRLRQTPFSVRPVFEHFPQSSSISAALFSGPVRAEAPGERLAIDRLASLRGPCMFSLPLPAVSATGAPSSVPLTERCI</sequence>
<dbReference type="Proteomes" id="UP000292957">
    <property type="component" value="Unassembled WGS sequence"/>
</dbReference>
<name>A0A4Q9M8H5_9APHY</name>
<reference evidence="1" key="1">
    <citation type="submission" date="2019-01" db="EMBL/GenBank/DDBJ databases">
        <title>Draft genome sequences of three monokaryotic isolates of the white-rot basidiomycete fungus Dichomitus squalens.</title>
        <authorList>
            <consortium name="DOE Joint Genome Institute"/>
            <person name="Lopez S.C."/>
            <person name="Andreopoulos B."/>
            <person name="Pangilinan J."/>
            <person name="Lipzen A."/>
            <person name="Riley R."/>
            <person name="Ahrendt S."/>
            <person name="Ng V."/>
            <person name="Barry K."/>
            <person name="Daum C."/>
            <person name="Grigoriev I.V."/>
            <person name="Hilden K.S."/>
            <person name="Makela M.R."/>
            <person name="de Vries R.P."/>
        </authorList>
    </citation>
    <scope>NUCLEOTIDE SEQUENCE [LARGE SCALE GENOMIC DNA]</scope>
    <source>
        <strain evidence="1">OM18370.1</strain>
    </source>
</reference>
<evidence type="ECO:0000313" key="1">
    <source>
        <dbReference type="EMBL" id="TBU23279.1"/>
    </source>
</evidence>
<dbReference type="EMBL" id="ML143510">
    <property type="protein sequence ID" value="TBU23279.1"/>
    <property type="molecule type" value="Genomic_DNA"/>
</dbReference>